<evidence type="ECO:0000313" key="6">
    <source>
        <dbReference type="Proteomes" id="UP001220962"/>
    </source>
</evidence>
<dbReference type="InterPro" id="IPR052956">
    <property type="entry name" value="Mesenchyme-surface_protein"/>
</dbReference>
<dbReference type="Pfam" id="PF22494">
    <property type="entry name" value="choice_anch_I"/>
    <property type="match status" value="1"/>
</dbReference>
<dbReference type="SUPFAM" id="SSF75011">
    <property type="entry name" value="3-carboxy-cis,cis-mucoante lactonizing enzyme"/>
    <property type="match status" value="1"/>
</dbReference>
<protein>
    <submittedName>
        <fullName evidence="4">Choice-of-anchor I family protein</fullName>
    </submittedName>
</protein>
<dbReference type="PANTHER" id="PTHR46928:SF1">
    <property type="entry name" value="MESENCHYME-SPECIFIC CELL SURFACE GLYCOPROTEIN"/>
    <property type="match status" value="1"/>
</dbReference>
<feature type="domain" description="SLH" evidence="3">
    <location>
        <begin position="571"/>
        <end position="630"/>
    </location>
</feature>
<feature type="domain" description="SLH" evidence="3">
    <location>
        <begin position="699"/>
        <end position="759"/>
    </location>
</feature>
<dbReference type="EMBL" id="CP118101">
    <property type="protein sequence ID" value="WDH83599.1"/>
    <property type="molecule type" value="Genomic_DNA"/>
</dbReference>
<gene>
    <name evidence="4" type="ORF">PUW23_05025</name>
    <name evidence="5" type="ORF">PUW25_04570</name>
</gene>
<evidence type="ECO:0000259" key="3">
    <source>
        <dbReference type="PROSITE" id="PS51272"/>
    </source>
</evidence>
<dbReference type="InterPro" id="IPR055188">
    <property type="entry name" value="Choice_anch_I"/>
</dbReference>
<evidence type="ECO:0000313" key="7">
    <source>
        <dbReference type="Proteomes" id="UP001221519"/>
    </source>
</evidence>
<dbReference type="Gene3D" id="2.130.10.10">
    <property type="entry name" value="YVTN repeat-like/Quinoprotein amine dehydrogenase"/>
    <property type="match status" value="1"/>
</dbReference>
<dbReference type="Pfam" id="PF00395">
    <property type="entry name" value="SLH"/>
    <property type="match status" value="3"/>
</dbReference>
<dbReference type="PROSITE" id="PS51272">
    <property type="entry name" value="SLH"/>
    <property type="match status" value="3"/>
</dbReference>
<dbReference type="InterPro" id="IPR015943">
    <property type="entry name" value="WD40/YVTN_repeat-like_dom_sf"/>
</dbReference>
<feature type="domain" description="SLH" evidence="3">
    <location>
        <begin position="632"/>
        <end position="695"/>
    </location>
</feature>
<dbReference type="Proteomes" id="UP001220962">
    <property type="component" value="Chromosome"/>
</dbReference>
<evidence type="ECO:0000313" key="4">
    <source>
        <dbReference type="EMBL" id="WDH83599.1"/>
    </source>
</evidence>
<feature type="chain" id="PRO_5043926263" evidence="2">
    <location>
        <begin position="27"/>
        <end position="759"/>
    </location>
</feature>
<sequence>MRMKARRYITMLLAAGLTLGMVPAGPADVYAASNSAAPAVADAANSLNAFQINKIGSYEVGVTNADGGIAEIVRYNKDNDSFYLVNGATQPPSLDIVKLAEDGKTSKVNSINIEALAAAADFKVGDLTSVDVNTAGKYVAVAVQEEASMKAGKVLVLDYDGKLIKEYAVGVQPDMIKISPDGRYILTADEGEPRDGIGADPKGSVTIIDTRTNEVKQVLFNDPSVIGDDVHIRGDVNEDGIIVSMGTKEKAETDFEPEYMALSDDNKTAYVALQENNAIAAIDLAEAKVVSVQGLGAKDLSKSGNEADLISDGQVKLENAPLKSLYMPDGIASHTINGQTYLFTANEGDATGWEGLENELKISDIKEGYKLSASLSEWLGQTEDYDDVRVISEMGLQNGVYEELYLYGGRSFSIWNADTMEQVYDSGSDFERITGEANPEFFNVSNDDEEMDDRSPKKGPEPEYVTVGEVGDKLYAFTGLERTGGVMVYDVTNPEKPVFTSYVNTRKYGQEDILATDTGPEGLEFISAADSTTGSPLLLVANEVGGTVTILEMNTEGETIPGELPEDSTSDEAPSFTDLNGHWAAHSITELAASGILHGISSEHFAPNKSVTRAQFASMLVNALDLTPVSGEASSFTDVASNAWYADDVQAAVENHLISGRTSSSFAPNTPVTRAEMAVMLDRAARLVGASEEGAISILSKYKDYADVQEWAKESFANLVHSGMILGDQAGRLHPSTHTSRAEAAEVLYRLLSKAGTIE</sequence>
<dbReference type="Proteomes" id="UP001221519">
    <property type="component" value="Chromosome"/>
</dbReference>
<evidence type="ECO:0000313" key="5">
    <source>
        <dbReference type="EMBL" id="WDI03260.1"/>
    </source>
</evidence>
<dbReference type="InterPro" id="IPR001119">
    <property type="entry name" value="SLH_dom"/>
</dbReference>
<proteinExistence type="predicted"/>
<evidence type="ECO:0000256" key="2">
    <source>
        <dbReference type="SAM" id="SignalP"/>
    </source>
</evidence>
<dbReference type="PANTHER" id="PTHR46928">
    <property type="entry name" value="MESENCHYME-SPECIFIC CELL SURFACE GLYCOPROTEIN"/>
    <property type="match status" value="1"/>
</dbReference>
<evidence type="ECO:0000256" key="1">
    <source>
        <dbReference type="SAM" id="MobiDB-lite"/>
    </source>
</evidence>
<dbReference type="RefSeq" id="WP_052512245.1">
    <property type="nucleotide sequence ID" value="NZ_CP118101.1"/>
</dbReference>
<name>A0AAX3N3M1_9BACL</name>
<accession>A0AAX3N3M1</accession>
<organism evidence="4 6">
    <name type="scientific">Paenibacillus urinalis</name>
    <dbReference type="NCBI Taxonomy" id="521520"/>
    <lineage>
        <taxon>Bacteria</taxon>
        <taxon>Bacillati</taxon>
        <taxon>Bacillota</taxon>
        <taxon>Bacilli</taxon>
        <taxon>Bacillales</taxon>
        <taxon>Paenibacillaceae</taxon>
        <taxon>Paenibacillus</taxon>
    </lineage>
</organism>
<reference evidence="4 7" key="1">
    <citation type="submission" date="2023-02" db="EMBL/GenBank/DDBJ databases">
        <title>Pathogen: clinical or host-associated sample.</title>
        <authorList>
            <person name="Hergert J."/>
            <person name="Casey R."/>
            <person name="Wagner J."/>
            <person name="Young E.L."/>
            <person name="Oakeson K.F."/>
        </authorList>
    </citation>
    <scope>NUCLEOTIDE SEQUENCE</scope>
    <source>
        <strain evidence="5 7">2022CK-00829</strain>
        <strain evidence="4">2022CK-00830</strain>
    </source>
</reference>
<feature type="signal peptide" evidence="2">
    <location>
        <begin position="1"/>
        <end position="26"/>
    </location>
</feature>
<dbReference type="AlphaFoldDB" id="A0AAX3N3M1"/>
<feature type="region of interest" description="Disordered" evidence="1">
    <location>
        <begin position="440"/>
        <end position="461"/>
    </location>
</feature>
<dbReference type="EMBL" id="CP118108">
    <property type="protein sequence ID" value="WDI03260.1"/>
    <property type="molecule type" value="Genomic_DNA"/>
</dbReference>
<dbReference type="NCBIfam" id="NF038117">
    <property type="entry name" value="choice_anch_I"/>
    <property type="match status" value="1"/>
</dbReference>
<keyword evidence="2" id="KW-0732">Signal</keyword>
<keyword evidence="7" id="KW-1185">Reference proteome</keyword>